<sequence>MADRIDGLTASALDPEIGEFVERINRGYAEQGEPTDMADRRRIAEAVRESWRSGGPSMAETRELTLDGIRLRLHRPVADAVLPVMLYIHGGGWTVFSIDTHDRLMREYAARAGIAVLGIDYSLSPESKFPVALDEIVRVLDWLPGQADALGIDPARILIGGDSAGANLSVAACLRRRDAGQAPLAGMLLNYGAFDADPTESYPLYGGPDYPLSPEEMDGFWANYVSDAAQLTDPLVAPLRAGLHDLPPAFLAVAECDILAGCNHAFARKLAAAGGEVTEVTYAGAAHSFLEAVSIAPLADRALDDQARWLRERCGP</sequence>
<dbReference type="InterPro" id="IPR029058">
    <property type="entry name" value="AB_hydrolase_fold"/>
</dbReference>
<accession>A0A9X2HSL9</accession>
<gene>
    <name evidence="4" type="ORF">M9978_11970</name>
</gene>
<evidence type="ECO:0000313" key="4">
    <source>
        <dbReference type="EMBL" id="MCP3731145.1"/>
    </source>
</evidence>
<dbReference type="EMBL" id="JAMLDX010000008">
    <property type="protein sequence ID" value="MCP3731145.1"/>
    <property type="molecule type" value="Genomic_DNA"/>
</dbReference>
<dbReference type="PANTHER" id="PTHR48081:SF8">
    <property type="entry name" value="ALPHA_BETA HYDROLASE FOLD-3 DOMAIN-CONTAINING PROTEIN-RELATED"/>
    <property type="match status" value="1"/>
</dbReference>
<evidence type="ECO:0000256" key="1">
    <source>
        <dbReference type="ARBA" id="ARBA00010515"/>
    </source>
</evidence>
<dbReference type="SUPFAM" id="SSF53474">
    <property type="entry name" value="alpha/beta-Hydrolases"/>
    <property type="match status" value="1"/>
</dbReference>
<dbReference type="Pfam" id="PF07859">
    <property type="entry name" value="Abhydrolase_3"/>
    <property type="match status" value="1"/>
</dbReference>
<dbReference type="InterPro" id="IPR013094">
    <property type="entry name" value="AB_hydrolase_3"/>
</dbReference>
<name>A0A9X2HSL9_9SPHN</name>
<dbReference type="Proteomes" id="UP001139451">
    <property type="component" value="Unassembled WGS sequence"/>
</dbReference>
<proteinExistence type="inferred from homology"/>
<dbReference type="GO" id="GO:0016787">
    <property type="term" value="F:hydrolase activity"/>
    <property type="evidence" value="ECO:0007669"/>
    <property type="project" value="UniProtKB-KW"/>
</dbReference>
<evidence type="ECO:0000313" key="5">
    <source>
        <dbReference type="Proteomes" id="UP001139451"/>
    </source>
</evidence>
<organism evidence="4 5">
    <name type="scientific">Sphingomonas tagetis</name>
    <dbReference type="NCBI Taxonomy" id="2949092"/>
    <lineage>
        <taxon>Bacteria</taxon>
        <taxon>Pseudomonadati</taxon>
        <taxon>Pseudomonadota</taxon>
        <taxon>Alphaproteobacteria</taxon>
        <taxon>Sphingomonadales</taxon>
        <taxon>Sphingomonadaceae</taxon>
        <taxon>Sphingomonas</taxon>
    </lineage>
</organism>
<evidence type="ECO:0000256" key="2">
    <source>
        <dbReference type="ARBA" id="ARBA00022801"/>
    </source>
</evidence>
<dbReference type="InterPro" id="IPR050300">
    <property type="entry name" value="GDXG_lipolytic_enzyme"/>
</dbReference>
<comment type="caution">
    <text evidence="4">The sequence shown here is derived from an EMBL/GenBank/DDBJ whole genome shotgun (WGS) entry which is preliminary data.</text>
</comment>
<protein>
    <submittedName>
        <fullName evidence="4">Alpha/beta hydrolase</fullName>
    </submittedName>
</protein>
<keyword evidence="5" id="KW-1185">Reference proteome</keyword>
<reference evidence="4" key="1">
    <citation type="submission" date="2022-05" db="EMBL/GenBank/DDBJ databases">
        <title>Sphingomonas sp. strain MG17 Genome sequencing and assembly.</title>
        <authorList>
            <person name="Kim I."/>
        </authorList>
    </citation>
    <scope>NUCLEOTIDE SEQUENCE</scope>
    <source>
        <strain evidence="4">MG17</strain>
    </source>
</reference>
<dbReference type="PANTHER" id="PTHR48081">
    <property type="entry name" value="AB HYDROLASE SUPERFAMILY PROTEIN C4A8.06C"/>
    <property type="match status" value="1"/>
</dbReference>
<dbReference type="PROSITE" id="PS01173">
    <property type="entry name" value="LIPASE_GDXG_HIS"/>
    <property type="match status" value="1"/>
</dbReference>
<dbReference type="Gene3D" id="3.40.50.1820">
    <property type="entry name" value="alpha/beta hydrolase"/>
    <property type="match status" value="1"/>
</dbReference>
<keyword evidence="2 4" id="KW-0378">Hydrolase</keyword>
<dbReference type="AlphaFoldDB" id="A0A9X2HSL9"/>
<dbReference type="RefSeq" id="WP_254293460.1">
    <property type="nucleotide sequence ID" value="NZ_JAMLDX010000008.1"/>
</dbReference>
<comment type="similarity">
    <text evidence="1">Belongs to the 'GDXG' lipolytic enzyme family.</text>
</comment>
<evidence type="ECO:0000259" key="3">
    <source>
        <dbReference type="Pfam" id="PF07859"/>
    </source>
</evidence>
<feature type="domain" description="Alpha/beta hydrolase fold-3" evidence="3">
    <location>
        <begin position="85"/>
        <end position="290"/>
    </location>
</feature>
<dbReference type="InterPro" id="IPR002168">
    <property type="entry name" value="Lipase_GDXG_HIS_AS"/>
</dbReference>